<dbReference type="InterPro" id="IPR018551">
    <property type="entry name" value="DUF2007"/>
</dbReference>
<feature type="domain" description="DUF2007" evidence="2">
    <location>
        <begin position="4"/>
        <end position="71"/>
    </location>
</feature>
<evidence type="ECO:0000313" key="3">
    <source>
        <dbReference type="EMBL" id="TFD95717.1"/>
    </source>
</evidence>
<name>A0A4Y8L0E5_9BACT</name>
<dbReference type="SUPFAM" id="SSF54913">
    <property type="entry name" value="GlnB-like"/>
    <property type="match status" value="1"/>
</dbReference>
<reference evidence="3 4" key="1">
    <citation type="submission" date="2019-03" db="EMBL/GenBank/DDBJ databases">
        <title>San Antonio Military Medical Center submission to MRSN (WRAIR), pending publication.</title>
        <authorList>
            <person name="Blyth D.M."/>
            <person name="Mccarthy S.L."/>
            <person name="Schall S.E."/>
            <person name="Stam J.A."/>
            <person name="Ong A.C."/>
            <person name="Mcgann P.T."/>
        </authorList>
    </citation>
    <scope>NUCLEOTIDE SEQUENCE [LARGE SCALE GENOMIC DNA]</scope>
    <source>
        <strain evidence="3 4">MRSN571793</strain>
    </source>
</reference>
<dbReference type="Proteomes" id="UP000297861">
    <property type="component" value="Unassembled WGS sequence"/>
</dbReference>
<evidence type="ECO:0000313" key="4">
    <source>
        <dbReference type="Proteomes" id="UP000297861"/>
    </source>
</evidence>
<evidence type="ECO:0000256" key="1">
    <source>
        <dbReference type="SAM" id="Phobius"/>
    </source>
</evidence>
<dbReference type="RefSeq" id="WP_035331899.1">
    <property type="nucleotide sequence ID" value="NZ_JAWZLG010000074.1"/>
</dbReference>
<proteinExistence type="predicted"/>
<sequence>MENWVNIISFTYPHEAHMAKGFLEASDIEVIIKDELTVQVNNLYSNALGGVKLMVQTEKAEEALSLLEEAGYIIKNAEEQKTPIESFSAEYKTLCPYCKSTNITKKKMAGYTFALSILLLGFPIPFLKRTYYCYDCQREWRIKKEQ</sequence>
<dbReference type="Pfam" id="PF09413">
    <property type="entry name" value="DUF2007"/>
    <property type="match status" value="1"/>
</dbReference>
<gene>
    <name evidence="3" type="ORF">E2605_12850</name>
</gene>
<dbReference type="AlphaFoldDB" id="A0A4Y8L0E5"/>
<comment type="caution">
    <text evidence="3">The sequence shown here is derived from an EMBL/GenBank/DDBJ whole genome shotgun (WGS) entry which is preliminary data.</text>
</comment>
<keyword evidence="4" id="KW-1185">Reference proteome</keyword>
<dbReference type="OrthoDB" id="8480302at2"/>
<accession>A0A4Y8L0E5</accession>
<feature type="transmembrane region" description="Helical" evidence="1">
    <location>
        <begin position="109"/>
        <end position="127"/>
    </location>
</feature>
<dbReference type="Gene3D" id="3.30.70.790">
    <property type="entry name" value="UreE, C-terminal domain"/>
    <property type="match status" value="1"/>
</dbReference>
<protein>
    <submittedName>
        <fullName evidence="3">DUF2007 domain-containing protein</fullName>
    </submittedName>
</protein>
<keyword evidence="1" id="KW-0812">Transmembrane</keyword>
<keyword evidence="1" id="KW-1133">Transmembrane helix</keyword>
<dbReference type="InterPro" id="IPR011322">
    <property type="entry name" value="N-reg_PII-like_a/b"/>
</dbReference>
<evidence type="ECO:0000259" key="2">
    <source>
        <dbReference type="Pfam" id="PF09413"/>
    </source>
</evidence>
<organism evidence="3 4">
    <name type="scientific">Dysgonomonas capnocytophagoides</name>
    <dbReference type="NCBI Taxonomy" id="45254"/>
    <lineage>
        <taxon>Bacteria</taxon>
        <taxon>Pseudomonadati</taxon>
        <taxon>Bacteroidota</taxon>
        <taxon>Bacteroidia</taxon>
        <taxon>Bacteroidales</taxon>
        <taxon>Dysgonomonadaceae</taxon>
        <taxon>Dysgonomonas</taxon>
    </lineage>
</organism>
<dbReference type="STRING" id="1121485.GCA_000426485_03057"/>
<dbReference type="EMBL" id="SOML01000007">
    <property type="protein sequence ID" value="TFD95717.1"/>
    <property type="molecule type" value="Genomic_DNA"/>
</dbReference>
<keyword evidence="1" id="KW-0472">Membrane</keyword>